<proteinExistence type="predicted"/>
<protein>
    <submittedName>
        <fullName evidence="1">Uncharacterized protein</fullName>
    </submittedName>
</protein>
<comment type="caution">
    <text evidence="1">The sequence shown here is derived from an EMBL/GenBank/DDBJ whole genome shotgun (WGS) entry which is preliminary data.</text>
</comment>
<name>A0ABP8YSX8_9MICO</name>
<dbReference type="Proteomes" id="UP001500121">
    <property type="component" value="Unassembled WGS sequence"/>
</dbReference>
<dbReference type="SUPFAM" id="SSF52540">
    <property type="entry name" value="P-loop containing nucleoside triphosphate hydrolases"/>
    <property type="match status" value="1"/>
</dbReference>
<gene>
    <name evidence="1" type="ORF">GCM10025783_05320</name>
</gene>
<evidence type="ECO:0000313" key="1">
    <source>
        <dbReference type="EMBL" id="GAA4737776.1"/>
    </source>
</evidence>
<keyword evidence="2" id="KW-1185">Reference proteome</keyword>
<dbReference type="Gene3D" id="3.40.50.300">
    <property type="entry name" value="P-loop containing nucleotide triphosphate hydrolases"/>
    <property type="match status" value="1"/>
</dbReference>
<sequence>MSREQEFLDRIRASFRLVEDDEAWVEWVAGRVDGDAVVVLYRWISQVRGRFETHPVDARRWVLDDYGREVFSDPAASLDDLASEAILEIQEPDGPGRHFDVPWADGLVPDPAAVRWHGSAVEQATAVALAQHTRPRVLVCNGGSSSGKSSLTRALQLVLPGVWLRFSVDTLIDACPPSLLAPDGLDLAPDGEVHVGAAFTEVEERWMAGIARMAELGAQVLVEDGFVSGRAAQERWRRALQHVPVGWVGVRCDPGVAADRERMRGDRGEGMARLQAESVHVGIDYDLEVDTTAREPAEVADVVLQHWFR</sequence>
<accession>A0ABP8YSX8</accession>
<dbReference type="Pfam" id="PF07931">
    <property type="entry name" value="CPT"/>
    <property type="match status" value="1"/>
</dbReference>
<dbReference type="InterPro" id="IPR027417">
    <property type="entry name" value="P-loop_NTPase"/>
</dbReference>
<organism evidence="1 2">
    <name type="scientific">Amnibacterium soli</name>
    <dbReference type="NCBI Taxonomy" id="1282736"/>
    <lineage>
        <taxon>Bacteria</taxon>
        <taxon>Bacillati</taxon>
        <taxon>Actinomycetota</taxon>
        <taxon>Actinomycetes</taxon>
        <taxon>Micrococcales</taxon>
        <taxon>Microbacteriaceae</taxon>
        <taxon>Amnibacterium</taxon>
    </lineage>
</organism>
<dbReference type="EMBL" id="BAABLP010000001">
    <property type="protein sequence ID" value="GAA4737776.1"/>
    <property type="molecule type" value="Genomic_DNA"/>
</dbReference>
<dbReference type="RefSeq" id="WP_345479384.1">
    <property type="nucleotide sequence ID" value="NZ_BAABLP010000001.1"/>
</dbReference>
<reference evidence="2" key="1">
    <citation type="journal article" date="2019" name="Int. J. Syst. Evol. Microbiol.">
        <title>The Global Catalogue of Microorganisms (GCM) 10K type strain sequencing project: providing services to taxonomists for standard genome sequencing and annotation.</title>
        <authorList>
            <consortium name="The Broad Institute Genomics Platform"/>
            <consortium name="The Broad Institute Genome Sequencing Center for Infectious Disease"/>
            <person name="Wu L."/>
            <person name="Ma J."/>
        </authorList>
    </citation>
    <scope>NUCLEOTIDE SEQUENCE [LARGE SCALE GENOMIC DNA]</scope>
    <source>
        <strain evidence="2">JCM 19015</strain>
    </source>
</reference>
<evidence type="ECO:0000313" key="2">
    <source>
        <dbReference type="Proteomes" id="UP001500121"/>
    </source>
</evidence>